<evidence type="ECO:0000313" key="2">
    <source>
        <dbReference type="Proteomes" id="UP000838308"/>
    </source>
</evidence>
<organism evidence="1 2">
    <name type="scientific">Neobacillus rhizosphaerae</name>
    <dbReference type="NCBI Taxonomy" id="2880965"/>
    <lineage>
        <taxon>Bacteria</taxon>
        <taxon>Bacillati</taxon>
        <taxon>Bacillota</taxon>
        <taxon>Bacilli</taxon>
        <taxon>Bacillales</taxon>
        <taxon>Bacillaceae</taxon>
        <taxon>Neobacillus</taxon>
    </lineage>
</organism>
<comment type="caution">
    <text evidence="1">The sequence shown here is derived from an EMBL/GenBank/DDBJ whole genome shotgun (WGS) entry which is preliminary data.</text>
</comment>
<keyword evidence="2" id="KW-1185">Reference proteome</keyword>
<evidence type="ECO:0000313" key="1">
    <source>
        <dbReference type="EMBL" id="CAH2713626.1"/>
    </source>
</evidence>
<accession>A0ABN8KJI8</accession>
<sequence>MKYLEYLEAYREIKQKEIEEVMKYYKTEPVGSGYIDIITPFAHIEKFIEELTNIKVVVECVTWWCHSSEKNTEQYGCPHGMGGPVSSYFDGWFSEMGFEFETFEIPTDDLEQLNDDSQLQTKIGLINDTILSYINDLSKAREYSKCMTPALWLHVPEEWKRIRYMK</sequence>
<dbReference type="Proteomes" id="UP000838308">
    <property type="component" value="Unassembled WGS sequence"/>
</dbReference>
<name>A0ABN8KJI8_9BACI</name>
<dbReference type="RefSeq" id="WP_248733961.1">
    <property type="nucleotide sequence ID" value="NZ_CALBWS010000002.1"/>
</dbReference>
<dbReference type="EMBL" id="CALBWS010000002">
    <property type="protein sequence ID" value="CAH2713626.1"/>
    <property type="molecule type" value="Genomic_DNA"/>
</dbReference>
<proteinExistence type="predicted"/>
<protein>
    <submittedName>
        <fullName evidence="1">Uncharacterized protein</fullName>
    </submittedName>
</protein>
<reference evidence="1" key="1">
    <citation type="submission" date="2022-04" db="EMBL/GenBank/DDBJ databases">
        <authorList>
            <person name="Criscuolo A."/>
        </authorList>
    </citation>
    <scope>NUCLEOTIDE SEQUENCE</scope>
    <source>
        <strain evidence="1">CIP111895</strain>
    </source>
</reference>
<gene>
    <name evidence="1" type="ORF">BACCIP111895_00762</name>
</gene>